<reference evidence="7" key="1">
    <citation type="submission" date="2018-01" db="EMBL/GenBank/DDBJ databases">
        <authorList>
            <person name="Regsiter A."/>
            <person name="William W."/>
        </authorList>
    </citation>
    <scope>NUCLEOTIDE SEQUENCE</scope>
    <source>
        <strain evidence="7">TRIP AH-1</strain>
    </source>
</reference>
<dbReference type="Gene3D" id="3.40.30.10">
    <property type="entry name" value="Glutaredoxin"/>
    <property type="match status" value="1"/>
</dbReference>
<evidence type="ECO:0000256" key="4">
    <source>
        <dbReference type="ARBA" id="ARBA00023157"/>
    </source>
</evidence>
<protein>
    <recommendedName>
        <fullName evidence="6">Thioredoxin domain-containing protein</fullName>
    </recommendedName>
</protein>
<organism evidence="7">
    <name type="scientific">uncultured Desulfobacterium sp</name>
    <dbReference type="NCBI Taxonomy" id="201089"/>
    <lineage>
        <taxon>Bacteria</taxon>
        <taxon>Pseudomonadati</taxon>
        <taxon>Thermodesulfobacteriota</taxon>
        <taxon>Desulfobacteria</taxon>
        <taxon>Desulfobacterales</taxon>
        <taxon>Desulfobacteriaceae</taxon>
        <taxon>Desulfobacterium</taxon>
        <taxon>environmental samples</taxon>
    </lineage>
</organism>
<proteinExistence type="inferred from homology"/>
<dbReference type="Pfam" id="PF13462">
    <property type="entry name" value="Thioredoxin_4"/>
    <property type="match status" value="1"/>
</dbReference>
<dbReference type="EMBL" id="OJIN01000234">
    <property type="protein sequence ID" value="SPD76289.1"/>
    <property type="molecule type" value="Genomic_DNA"/>
</dbReference>
<evidence type="ECO:0000313" key="7">
    <source>
        <dbReference type="EMBL" id="SPD76289.1"/>
    </source>
</evidence>
<name>A0A445N3L1_9BACT</name>
<dbReference type="PANTHER" id="PTHR13887:SF14">
    <property type="entry name" value="DISULFIDE BOND FORMATION PROTEIN D"/>
    <property type="match status" value="1"/>
</dbReference>
<evidence type="ECO:0000256" key="1">
    <source>
        <dbReference type="ARBA" id="ARBA00005791"/>
    </source>
</evidence>
<keyword evidence="2" id="KW-0732">Signal</keyword>
<dbReference type="InterPro" id="IPR013766">
    <property type="entry name" value="Thioredoxin_domain"/>
</dbReference>
<evidence type="ECO:0000256" key="3">
    <source>
        <dbReference type="ARBA" id="ARBA00023002"/>
    </source>
</evidence>
<dbReference type="GO" id="GO:0016491">
    <property type="term" value="F:oxidoreductase activity"/>
    <property type="evidence" value="ECO:0007669"/>
    <property type="project" value="UniProtKB-KW"/>
</dbReference>
<keyword evidence="4" id="KW-1015">Disulfide bond</keyword>
<keyword evidence="5" id="KW-0676">Redox-active center</keyword>
<evidence type="ECO:0000256" key="5">
    <source>
        <dbReference type="ARBA" id="ARBA00023284"/>
    </source>
</evidence>
<comment type="similarity">
    <text evidence="1">Belongs to the thioredoxin family. DsbA subfamily.</text>
</comment>
<feature type="domain" description="Thioredoxin" evidence="6">
    <location>
        <begin position="95"/>
        <end position="277"/>
    </location>
</feature>
<dbReference type="InterPro" id="IPR012336">
    <property type="entry name" value="Thioredoxin-like_fold"/>
</dbReference>
<dbReference type="AlphaFoldDB" id="A0A445N3L1"/>
<dbReference type="InterPro" id="IPR036249">
    <property type="entry name" value="Thioredoxin-like_sf"/>
</dbReference>
<sequence length="283" mass="32158">MRLRHLVSLLILLIFPILPSQGHAKVEWSIYRTLNLDAQPLDVAVSVNGRWIFVLTEQSDILIFLDGNLEDRIKVGNHIDQIEVGPREELLLLKSRQNKTIQVLALEFIKDINIIESPFKGPVDAPVVIAIFSDFQCEYCKALLPLLDQVADLYPDKIKIVFKNFPLKMHKLASKAAIAALAANSYDLFWQYHDRLFDSQGQLSDQKFLDIAAQLGINQKDFEREMGNPQILSIIQKDLQDGQKAGVRSVPSVFINGRMLKERSLKGFQTVIDKELNKKESAH</sequence>
<dbReference type="PANTHER" id="PTHR13887">
    <property type="entry name" value="GLUTATHIONE S-TRANSFERASE KAPPA"/>
    <property type="match status" value="1"/>
</dbReference>
<dbReference type="SUPFAM" id="SSF52833">
    <property type="entry name" value="Thioredoxin-like"/>
    <property type="match status" value="1"/>
</dbReference>
<gene>
    <name evidence="7" type="ORF">PITCH_A880041</name>
</gene>
<dbReference type="PROSITE" id="PS51352">
    <property type="entry name" value="THIOREDOXIN_2"/>
    <property type="match status" value="1"/>
</dbReference>
<evidence type="ECO:0000256" key="2">
    <source>
        <dbReference type="ARBA" id="ARBA00022729"/>
    </source>
</evidence>
<evidence type="ECO:0000259" key="6">
    <source>
        <dbReference type="PROSITE" id="PS51352"/>
    </source>
</evidence>
<keyword evidence="3" id="KW-0560">Oxidoreductase</keyword>
<accession>A0A445N3L1</accession>